<keyword evidence="2" id="KW-1185">Reference proteome</keyword>
<organism evidence="1 2">
    <name type="scientific">Salipiger abyssi</name>
    <dbReference type="NCBI Taxonomy" id="1250539"/>
    <lineage>
        <taxon>Bacteria</taxon>
        <taxon>Pseudomonadati</taxon>
        <taxon>Pseudomonadota</taxon>
        <taxon>Alphaproteobacteria</taxon>
        <taxon>Rhodobacterales</taxon>
        <taxon>Roseobacteraceae</taxon>
        <taxon>Salipiger</taxon>
    </lineage>
</organism>
<reference evidence="1 2" key="1">
    <citation type="submission" date="2016-04" db="EMBL/GenBank/DDBJ databases">
        <title>Deep-sea bacteria in the southern Pacific.</title>
        <authorList>
            <person name="Tang K."/>
        </authorList>
    </citation>
    <scope>NUCLEOTIDE SEQUENCE [LARGE SCALE GENOMIC DNA]</scope>
    <source>
        <strain evidence="1 2">JLT2014</strain>
    </source>
</reference>
<dbReference type="EMBL" id="CP015093">
    <property type="protein sequence ID" value="APZ51646.1"/>
    <property type="molecule type" value="Genomic_DNA"/>
</dbReference>
<gene>
    <name evidence="1" type="ORF">Ga0080574_TMP1312</name>
</gene>
<dbReference type="Proteomes" id="UP000187059">
    <property type="component" value="Chromosome"/>
</dbReference>
<name>A0A1P8UQI2_9RHOB</name>
<dbReference type="KEGG" id="paby:Ga0080574_TMP1312"/>
<accession>A0A1P8UQI2</accession>
<proteinExistence type="predicted"/>
<protein>
    <submittedName>
        <fullName evidence="1">Uncharacterized protein</fullName>
    </submittedName>
</protein>
<evidence type="ECO:0000313" key="2">
    <source>
        <dbReference type="Proteomes" id="UP000187059"/>
    </source>
</evidence>
<dbReference type="AlphaFoldDB" id="A0A1P8UQI2"/>
<evidence type="ECO:0000313" key="1">
    <source>
        <dbReference type="EMBL" id="APZ51646.1"/>
    </source>
</evidence>
<sequence>MAQAFVEIGAILLRYVVDPRCGDLHPGAFGERVEIADHRVRHDARAQQGRRAAIRRDAGLALRQQRLQQFRAVIAASGEQYRAVTVMSCVIHVNLMAIWETDHNAVTK</sequence>